<evidence type="ECO:0000313" key="2">
    <source>
        <dbReference type="Proteomes" id="UP000269945"/>
    </source>
</evidence>
<gene>
    <name evidence="1" type="ORF">BN2614_LOCUS1</name>
</gene>
<dbReference type="Proteomes" id="UP000269945">
    <property type="component" value="Unassembled WGS sequence"/>
</dbReference>
<comment type="caution">
    <text evidence="1">The sequence shown here is derived from an EMBL/GenBank/DDBJ whole genome shotgun (WGS) entry which is preliminary data.</text>
</comment>
<keyword evidence="2" id="KW-1185">Reference proteome</keyword>
<protein>
    <submittedName>
        <fullName evidence="1">Uncharacterized protein</fullName>
    </submittedName>
</protein>
<reference evidence="1 2" key="1">
    <citation type="submission" date="2018-10" db="EMBL/GenBank/DDBJ databases">
        <authorList>
            <person name="Ekblom R."/>
            <person name="Jareborg N."/>
        </authorList>
    </citation>
    <scope>NUCLEOTIDE SEQUENCE [LARGE SCALE GENOMIC DNA]</scope>
    <source>
        <tissue evidence="1">Muscle</tissue>
    </source>
</reference>
<proteinExistence type="predicted"/>
<name>A0A9X9LDH5_GULGU</name>
<dbReference type="AlphaFoldDB" id="A0A9X9LDH5"/>
<accession>A0A9X9LDH5</accession>
<organism evidence="1 2">
    <name type="scientific">Gulo gulo</name>
    <name type="common">Wolverine</name>
    <name type="synonym">Gluton</name>
    <dbReference type="NCBI Taxonomy" id="48420"/>
    <lineage>
        <taxon>Eukaryota</taxon>
        <taxon>Metazoa</taxon>
        <taxon>Chordata</taxon>
        <taxon>Craniata</taxon>
        <taxon>Vertebrata</taxon>
        <taxon>Euteleostomi</taxon>
        <taxon>Mammalia</taxon>
        <taxon>Eutheria</taxon>
        <taxon>Laurasiatheria</taxon>
        <taxon>Carnivora</taxon>
        <taxon>Caniformia</taxon>
        <taxon>Musteloidea</taxon>
        <taxon>Mustelidae</taxon>
        <taxon>Guloninae</taxon>
        <taxon>Gulo</taxon>
    </lineage>
</organism>
<evidence type="ECO:0000313" key="1">
    <source>
        <dbReference type="EMBL" id="VCW50289.1"/>
    </source>
</evidence>
<sequence>MDSISRVLTPIVPAPMEFPQWTQWLFHGYSQGQHWTSQSLQGVLPCHLMWLRYHEQL</sequence>
<dbReference type="EMBL" id="CYRY02000758">
    <property type="protein sequence ID" value="VCW50289.1"/>
    <property type="molecule type" value="Genomic_DNA"/>
</dbReference>